<sequence length="176" mass="18029">MGKAIFGNSFNFSKANLEKAPVKAIGVGKLTVQLQRTKLKDVQKAFGGTIQRGGDGAGRADWLCYGAEGANVWFISNALGGYEFVMMVAAEAASKPSKSCDAAPAGLSAPNFGIPGLGASTAELKATFGAASGNKIAYRSDRPGGYSDIAQYIGYVIKSGKVAGIGIGETSVQTAH</sequence>
<comment type="caution">
    <text evidence="1">The sequence shown here is derived from an EMBL/GenBank/DDBJ whole genome shotgun (WGS) entry which is preliminary data.</text>
</comment>
<evidence type="ECO:0000313" key="2">
    <source>
        <dbReference type="Proteomes" id="UP000095463"/>
    </source>
</evidence>
<name>A0A1E5XPU6_9HYPH</name>
<reference evidence="1 2" key="1">
    <citation type="journal article" date="2015" name="Genome Announc.">
        <title>Genome Assemblies of Three Soil-Associated Devosia species: D. insulae, D. limi, and D. soli.</title>
        <authorList>
            <person name="Hassan Y.I."/>
            <person name="Lepp D."/>
            <person name="Zhou T."/>
        </authorList>
    </citation>
    <scope>NUCLEOTIDE SEQUENCE [LARGE SCALE GENOMIC DNA]</scope>
    <source>
        <strain evidence="1 2">DS-56</strain>
    </source>
</reference>
<accession>A0A1E5XPU6</accession>
<dbReference type="Proteomes" id="UP000095463">
    <property type="component" value="Unassembled WGS sequence"/>
</dbReference>
<keyword evidence="2" id="KW-1185">Reference proteome</keyword>
<organism evidence="1 2">
    <name type="scientific">Devosia insulae DS-56</name>
    <dbReference type="NCBI Taxonomy" id="1116389"/>
    <lineage>
        <taxon>Bacteria</taxon>
        <taxon>Pseudomonadati</taxon>
        <taxon>Pseudomonadota</taxon>
        <taxon>Alphaproteobacteria</taxon>
        <taxon>Hyphomicrobiales</taxon>
        <taxon>Devosiaceae</taxon>
        <taxon>Devosia</taxon>
    </lineage>
</organism>
<evidence type="ECO:0000313" key="1">
    <source>
        <dbReference type="EMBL" id="OEO30632.1"/>
    </source>
</evidence>
<protein>
    <submittedName>
        <fullName evidence="1">Uncharacterized protein</fullName>
    </submittedName>
</protein>
<gene>
    <name evidence="1" type="ORF">VW23_020225</name>
</gene>
<dbReference type="AlphaFoldDB" id="A0A1E5XPU6"/>
<proteinExistence type="predicted"/>
<dbReference type="EMBL" id="LAJE02000194">
    <property type="protein sequence ID" value="OEO30632.1"/>
    <property type="molecule type" value="Genomic_DNA"/>
</dbReference>